<protein>
    <submittedName>
        <fullName evidence="2">Uncharacterized protein</fullName>
    </submittedName>
</protein>
<comment type="caution">
    <text evidence="2">The sequence shown here is derived from an EMBL/GenBank/DDBJ whole genome shotgun (WGS) entry which is preliminary data.</text>
</comment>
<reference evidence="2 3" key="1">
    <citation type="submission" date="2018-11" db="EMBL/GenBank/DDBJ databases">
        <title>Genome sequencing and assembly of Clostridium tagluense strain A121.</title>
        <authorList>
            <person name="Murakami T."/>
            <person name="Segawa T."/>
            <person name="Shcherbakova V.A."/>
            <person name="Mori H."/>
            <person name="Yoshimura Y."/>
        </authorList>
    </citation>
    <scope>NUCLEOTIDE SEQUENCE [LARGE SCALE GENOMIC DNA]</scope>
    <source>
        <strain evidence="2 3">A121</strain>
    </source>
</reference>
<feature type="transmembrane region" description="Helical" evidence="1">
    <location>
        <begin position="22"/>
        <end position="44"/>
    </location>
</feature>
<organism evidence="2 3">
    <name type="scientific">Clostridium tagluense</name>
    <dbReference type="NCBI Taxonomy" id="360422"/>
    <lineage>
        <taxon>Bacteria</taxon>
        <taxon>Bacillati</taxon>
        <taxon>Bacillota</taxon>
        <taxon>Clostridia</taxon>
        <taxon>Eubacteriales</taxon>
        <taxon>Clostridiaceae</taxon>
        <taxon>Clostridium</taxon>
    </lineage>
</organism>
<evidence type="ECO:0000313" key="3">
    <source>
        <dbReference type="Proteomes" id="UP000287872"/>
    </source>
</evidence>
<dbReference type="AlphaFoldDB" id="A0A401UU24"/>
<keyword evidence="1" id="KW-0472">Membrane</keyword>
<feature type="transmembrane region" description="Helical" evidence="1">
    <location>
        <begin position="177"/>
        <end position="200"/>
    </location>
</feature>
<dbReference type="EMBL" id="BHYK01000050">
    <property type="protein sequence ID" value="GCD13006.1"/>
    <property type="molecule type" value="Genomic_DNA"/>
</dbReference>
<keyword evidence="1" id="KW-1133">Transmembrane helix</keyword>
<dbReference type="RefSeq" id="WP_125006154.1">
    <property type="nucleotide sequence ID" value="NZ_BHYK01000050.1"/>
</dbReference>
<proteinExistence type="predicted"/>
<evidence type="ECO:0000313" key="2">
    <source>
        <dbReference type="EMBL" id="GCD13006.1"/>
    </source>
</evidence>
<gene>
    <name evidence="2" type="ORF">Ctaglu_46290</name>
</gene>
<name>A0A401UU24_9CLOT</name>
<dbReference type="Proteomes" id="UP000287872">
    <property type="component" value="Unassembled WGS sequence"/>
</dbReference>
<feature type="transmembrane region" description="Helical" evidence="1">
    <location>
        <begin position="236"/>
        <end position="254"/>
    </location>
</feature>
<evidence type="ECO:0000256" key="1">
    <source>
        <dbReference type="SAM" id="Phobius"/>
    </source>
</evidence>
<keyword evidence="3" id="KW-1185">Reference proteome</keyword>
<accession>A0A401UU24</accession>
<feature type="transmembrane region" description="Helical" evidence="1">
    <location>
        <begin position="212"/>
        <end position="230"/>
    </location>
</feature>
<keyword evidence="1" id="KW-0812">Transmembrane</keyword>
<sequence>MIIFSNSSLWYFIYFNFNVDKLSILVFTSLNLTGNIIILILTILKIEKIKNWREVIINSTLYRYKHVKGEVEQIFKEGFGGIFYPIPKYAKYGQINNMNFSMKWMKLSRDLYKESEPDEIEMMINNEFTSNPLLRMHYVTLYWEERRGSIFRQGYLAVGYLLSEKGRYILYDTGNPIDSYILMALGTFLIWTSIFGYFTFLLKPRKFRKLKMFFIIVITLYNILNILIYFDIYRTVLPFDIFIFTYFYLSYRYTRGKVKKNYHYKYFNTLYI</sequence>